<gene>
    <name evidence="2" type="ORF">MtrunA17_Chr3g0145161</name>
</gene>
<evidence type="ECO:0000313" key="3">
    <source>
        <dbReference type="Proteomes" id="UP000265566"/>
    </source>
</evidence>
<reference evidence="3" key="1">
    <citation type="journal article" date="2018" name="Nat. Plants">
        <title>Whole-genome landscape of Medicago truncatula symbiotic genes.</title>
        <authorList>
            <person name="Pecrix Y."/>
            <person name="Staton S.E."/>
            <person name="Sallet E."/>
            <person name="Lelandais-Briere C."/>
            <person name="Moreau S."/>
            <person name="Carrere S."/>
            <person name="Blein T."/>
            <person name="Jardinaud M.F."/>
            <person name="Latrasse D."/>
            <person name="Zouine M."/>
            <person name="Zahm M."/>
            <person name="Kreplak J."/>
            <person name="Mayjonade B."/>
            <person name="Satge C."/>
            <person name="Perez M."/>
            <person name="Cauet S."/>
            <person name="Marande W."/>
            <person name="Chantry-Darmon C."/>
            <person name="Lopez-Roques C."/>
            <person name="Bouchez O."/>
            <person name="Berard A."/>
            <person name="Debelle F."/>
            <person name="Munos S."/>
            <person name="Bendahmane A."/>
            <person name="Berges H."/>
            <person name="Niebel A."/>
            <person name="Buitink J."/>
            <person name="Frugier F."/>
            <person name="Benhamed M."/>
            <person name="Crespi M."/>
            <person name="Gouzy J."/>
            <person name="Gamas P."/>
        </authorList>
    </citation>
    <scope>NUCLEOTIDE SEQUENCE [LARGE SCALE GENOMIC DNA]</scope>
    <source>
        <strain evidence="3">cv. Jemalong A17</strain>
    </source>
</reference>
<dbReference type="Proteomes" id="UP000265566">
    <property type="component" value="Chromosome 3"/>
</dbReference>
<evidence type="ECO:0000313" key="2">
    <source>
        <dbReference type="EMBL" id="RHN71338.1"/>
    </source>
</evidence>
<dbReference type="EMBL" id="PSQE01000003">
    <property type="protein sequence ID" value="RHN71338.1"/>
    <property type="molecule type" value="Genomic_DNA"/>
</dbReference>
<sequence length="94" mass="10729">MSPLSNFGFYFSRISAHSSSTSLEKLSSSMVILRTKFSSTALICVVFFYLYFVSLRSLQYFCRKVITVILVRTFNLLNYFGFSQQGSTVDSKCN</sequence>
<organism evidence="2 3">
    <name type="scientific">Medicago truncatula</name>
    <name type="common">Barrel medic</name>
    <name type="synonym">Medicago tribuloides</name>
    <dbReference type="NCBI Taxonomy" id="3880"/>
    <lineage>
        <taxon>Eukaryota</taxon>
        <taxon>Viridiplantae</taxon>
        <taxon>Streptophyta</taxon>
        <taxon>Embryophyta</taxon>
        <taxon>Tracheophyta</taxon>
        <taxon>Spermatophyta</taxon>
        <taxon>Magnoliopsida</taxon>
        <taxon>eudicotyledons</taxon>
        <taxon>Gunneridae</taxon>
        <taxon>Pentapetalae</taxon>
        <taxon>rosids</taxon>
        <taxon>fabids</taxon>
        <taxon>Fabales</taxon>
        <taxon>Fabaceae</taxon>
        <taxon>Papilionoideae</taxon>
        <taxon>50 kb inversion clade</taxon>
        <taxon>NPAAA clade</taxon>
        <taxon>Hologalegina</taxon>
        <taxon>IRL clade</taxon>
        <taxon>Trifolieae</taxon>
        <taxon>Medicago</taxon>
    </lineage>
</organism>
<evidence type="ECO:0000256" key="1">
    <source>
        <dbReference type="SAM" id="Phobius"/>
    </source>
</evidence>
<keyword evidence="1" id="KW-1133">Transmembrane helix</keyword>
<protein>
    <recommendedName>
        <fullName evidence="4">Transmembrane protein</fullName>
    </recommendedName>
</protein>
<evidence type="ECO:0008006" key="4">
    <source>
        <dbReference type="Google" id="ProtNLM"/>
    </source>
</evidence>
<dbReference type="AlphaFoldDB" id="A0A396J3C2"/>
<name>A0A396J3C2_MEDTR</name>
<feature type="transmembrane region" description="Helical" evidence="1">
    <location>
        <begin position="31"/>
        <end position="53"/>
    </location>
</feature>
<keyword evidence="1" id="KW-0812">Transmembrane</keyword>
<keyword evidence="1" id="KW-0472">Membrane</keyword>
<comment type="caution">
    <text evidence="2">The sequence shown here is derived from an EMBL/GenBank/DDBJ whole genome shotgun (WGS) entry which is preliminary data.</text>
</comment>
<dbReference type="Gramene" id="rna20009">
    <property type="protein sequence ID" value="RHN71338.1"/>
    <property type="gene ID" value="gene20009"/>
</dbReference>
<accession>A0A396J3C2</accession>
<feature type="transmembrane region" description="Helical" evidence="1">
    <location>
        <begin position="65"/>
        <end position="82"/>
    </location>
</feature>
<proteinExistence type="predicted"/>